<evidence type="ECO:0000256" key="2">
    <source>
        <dbReference type="ARBA" id="ARBA00022598"/>
    </source>
</evidence>
<dbReference type="InterPro" id="IPR005479">
    <property type="entry name" value="CPAse_ATP-bd"/>
</dbReference>
<gene>
    <name evidence="9" type="ORF">FHX37_3807</name>
</gene>
<dbReference type="InterPro" id="IPR016185">
    <property type="entry name" value="PreATP-grasp_dom_sf"/>
</dbReference>
<dbReference type="Pfam" id="PF02785">
    <property type="entry name" value="Biotin_carb_C"/>
    <property type="match status" value="1"/>
</dbReference>
<keyword evidence="2" id="KW-0436">Ligase</keyword>
<dbReference type="InterPro" id="IPR005481">
    <property type="entry name" value="BC-like_N"/>
</dbReference>
<dbReference type="FunFam" id="3.30.1490.20:FF:000003">
    <property type="entry name" value="acetyl-CoA carboxylase isoform X1"/>
    <property type="match status" value="1"/>
</dbReference>
<dbReference type="OrthoDB" id="5166719at2"/>
<dbReference type="Pfam" id="PF02786">
    <property type="entry name" value="CPSase_L_D2"/>
    <property type="match status" value="1"/>
</dbReference>
<keyword evidence="4 6" id="KW-0067">ATP-binding</keyword>
<dbReference type="Gene3D" id="3.30.470.20">
    <property type="entry name" value="ATP-grasp fold, B domain"/>
    <property type="match status" value="1"/>
</dbReference>
<dbReference type="EMBL" id="VFQC01000002">
    <property type="protein sequence ID" value="TQN28462.1"/>
    <property type="molecule type" value="Genomic_DNA"/>
</dbReference>
<dbReference type="PROSITE" id="PS50975">
    <property type="entry name" value="ATP_GRASP"/>
    <property type="match status" value="1"/>
</dbReference>
<dbReference type="SUPFAM" id="SSF52440">
    <property type="entry name" value="PreATP-grasp domain"/>
    <property type="match status" value="1"/>
</dbReference>
<dbReference type="PANTHER" id="PTHR18866">
    <property type="entry name" value="CARBOXYLASE:PYRUVATE/ACETYL-COA/PROPIONYL-COA CARBOXYLASE"/>
    <property type="match status" value="1"/>
</dbReference>
<dbReference type="PANTHER" id="PTHR18866:SF33">
    <property type="entry name" value="METHYLCROTONOYL-COA CARBOXYLASE SUBUNIT ALPHA, MITOCHONDRIAL-RELATED"/>
    <property type="match status" value="1"/>
</dbReference>
<dbReference type="FunFam" id="3.40.50.20:FF:000010">
    <property type="entry name" value="Propionyl-CoA carboxylase subunit alpha"/>
    <property type="match status" value="1"/>
</dbReference>
<reference evidence="9 10" key="1">
    <citation type="submission" date="2019-06" db="EMBL/GenBank/DDBJ databases">
        <title>Sequencing the genomes of 1000 actinobacteria strains.</title>
        <authorList>
            <person name="Klenk H.-P."/>
        </authorList>
    </citation>
    <scope>NUCLEOTIDE SEQUENCE [LARGE SCALE GENOMIC DNA]</scope>
    <source>
        <strain evidence="9 10">DSM 45015</strain>
    </source>
</reference>
<dbReference type="RefSeq" id="WP_141925515.1">
    <property type="nucleotide sequence ID" value="NZ_VFQC01000002.1"/>
</dbReference>
<organism evidence="9 10">
    <name type="scientific">Haloactinospora alba</name>
    <dbReference type="NCBI Taxonomy" id="405555"/>
    <lineage>
        <taxon>Bacteria</taxon>
        <taxon>Bacillati</taxon>
        <taxon>Actinomycetota</taxon>
        <taxon>Actinomycetes</taxon>
        <taxon>Streptosporangiales</taxon>
        <taxon>Nocardiopsidaceae</taxon>
        <taxon>Haloactinospora</taxon>
    </lineage>
</organism>
<proteinExistence type="predicted"/>
<dbReference type="InterPro" id="IPR050856">
    <property type="entry name" value="Biotin_carboxylase_complex"/>
</dbReference>
<evidence type="ECO:0000259" key="8">
    <source>
        <dbReference type="PROSITE" id="PS50979"/>
    </source>
</evidence>
<evidence type="ECO:0000313" key="9">
    <source>
        <dbReference type="EMBL" id="TQN28462.1"/>
    </source>
</evidence>
<dbReference type="InterPro" id="IPR005482">
    <property type="entry name" value="Biotin_COase_C"/>
</dbReference>
<evidence type="ECO:0000256" key="3">
    <source>
        <dbReference type="ARBA" id="ARBA00022741"/>
    </source>
</evidence>
<dbReference type="Pfam" id="PF00289">
    <property type="entry name" value="Biotin_carb_N"/>
    <property type="match status" value="1"/>
</dbReference>
<dbReference type="GO" id="GO:0005524">
    <property type="term" value="F:ATP binding"/>
    <property type="evidence" value="ECO:0007669"/>
    <property type="project" value="UniProtKB-UniRule"/>
</dbReference>
<dbReference type="InterPro" id="IPR011761">
    <property type="entry name" value="ATP-grasp"/>
</dbReference>
<dbReference type="PROSITE" id="PS50979">
    <property type="entry name" value="BC"/>
    <property type="match status" value="1"/>
</dbReference>
<dbReference type="InterPro" id="IPR011054">
    <property type="entry name" value="Rudment_hybrid_motif"/>
</dbReference>
<dbReference type="EC" id="6.3.4.14" evidence="1"/>
<dbReference type="GO" id="GO:0004075">
    <property type="term" value="F:biotin carboxylase activity"/>
    <property type="evidence" value="ECO:0007669"/>
    <property type="project" value="UniProtKB-EC"/>
</dbReference>
<evidence type="ECO:0000313" key="10">
    <source>
        <dbReference type="Proteomes" id="UP000317422"/>
    </source>
</evidence>
<dbReference type="NCBIfam" id="NF006367">
    <property type="entry name" value="PRK08591.1"/>
    <property type="match status" value="1"/>
</dbReference>
<evidence type="ECO:0000256" key="5">
    <source>
        <dbReference type="ARBA" id="ARBA00023267"/>
    </source>
</evidence>
<evidence type="ECO:0000256" key="6">
    <source>
        <dbReference type="PROSITE-ProRule" id="PRU00409"/>
    </source>
</evidence>
<keyword evidence="3 6" id="KW-0547">Nucleotide-binding</keyword>
<comment type="caution">
    <text evidence="9">The sequence shown here is derived from an EMBL/GenBank/DDBJ whole genome shotgun (WGS) entry which is preliminary data.</text>
</comment>
<dbReference type="Proteomes" id="UP000317422">
    <property type="component" value="Unassembled WGS sequence"/>
</dbReference>
<dbReference type="AlphaFoldDB" id="A0A543N9E9"/>
<evidence type="ECO:0000256" key="4">
    <source>
        <dbReference type="ARBA" id="ARBA00022840"/>
    </source>
</evidence>
<dbReference type="SMART" id="SM00878">
    <property type="entry name" value="Biotin_carb_C"/>
    <property type="match status" value="1"/>
</dbReference>
<protein>
    <recommendedName>
        <fullName evidence="1">biotin carboxylase</fullName>
        <ecNumber evidence="1">6.3.4.14</ecNumber>
    </recommendedName>
</protein>
<dbReference type="SUPFAM" id="SSF56059">
    <property type="entry name" value="Glutathione synthetase ATP-binding domain-like"/>
    <property type="match status" value="1"/>
</dbReference>
<dbReference type="PROSITE" id="PS00866">
    <property type="entry name" value="CPSASE_1"/>
    <property type="match status" value="1"/>
</dbReference>
<keyword evidence="10" id="KW-1185">Reference proteome</keyword>
<dbReference type="PROSITE" id="PS00867">
    <property type="entry name" value="CPSASE_2"/>
    <property type="match status" value="1"/>
</dbReference>
<feature type="domain" description="ATP-grasp" evidence="7">
    <location>
        <begin position="122"/>
        <end position="318"/>
    </location>
</feature>
<dbReference type="InterPro" id="IPR011764">
    <property type="entry name" value="Biotin_carboxylation_dom"/>
</dbReference>
<sequence>MGGMRRVLVANRGEIALRVVRACHAAGIEAVAVYSDADRDSRWVRLADDAVHIGASSVAKSYLNADALLEAARSSGADAVHPGYGFLSESAEFARRVSEAGLVFVGAPSPVIARMGDKAAARAAAEEARVPVIPGSGPLADENAALETAPDIGYPLLVKASAGGGGKGIRPVRGAGELPGVLATARAEARASFGDDTVYLERSLEGARHVEVQVLADDHGNVIHVFDRECSVQRRRQKLLEEAPSPGIGPKLRGEITAAATRLAAHVGYRGAGTVEFLVAPNGEFHFLEMNTRIQVEHPVTECVTGVDLVAEQLRVASGGPLALRQEDVALDGSAVELRINAEDPDNGFMPTPGELTRFDLPGGPGIRIDTGFVPGDRITPFYDSMIAKLVCWGTDREQALARAGQAVSELGVEGVASTRPLHEALLASPEVRKATFHTAWLEEWLSHRE</sequence>
<feature type="domain" description="Biotin carboxylation" evidence="8">
    <location>
        <begin position="3"/>
        <end position="447"/>
    </location>
</feature>
<accession>A0A543N9E9</accession>
<keyword evidence="5" id="KW-0092">Biotin</keyword>
<evidence type="ECO:0000256" key="1">
    <source>
        <dbReference type="ARBA" id="ARBA00013263"/>
    </source>
</evidence>
<evidence type="ECO:0000259" key="7">
    <source>
        <dbReference type="PROSITE" id="PS50975"/>
    </source>
</evidence>
<dbReference type="SUPFAM" id="SSF51246">
    <property type="entry name" value="Rudiment single hybrid motif"/>
    <property type="match status" value="1"/>
</dbReference>
<name>A0A543N9E9_9ACTN</name>
<dbReference type="GO" id="GO:0046872">
    <property type="term" value="F:metal ion binding"/>
    <property type="evidence" value="ECO:0007669"/>
    <property type="project" value="InterPro"/>
</dbReference>